<dbReference type="AlphaFoldDB" id="X0VLB1"/>
<reference evidence="1" key="1">
    <citation type="journal article" date="2014" name="Front. Microbiol.">
        <title>High frequency of phylogenetically diverse reductive dehalogenase-homologous genes in deep subseafloor sedimentary metagenomes.</title>
        <authorList>
            <person name="Kawai M."/>
            <person name="Futagami T."/>
            <person name="Toyoda A."/>
            <person name="Takaki Y."/>
            <person name="Nishi S."/>
            <person name="Hori S."/>
            <person name="Arai W."/>
            <person name="Tsubouchi T."/>
            <person name="Morono Y."/>
            <person name="Uchiyama I."/>
            <person name="Ito T."/>
            <person name="Fujiyama A."/>
            <person name="Inagaki F."/>
            <person name="Takami H."/>
        </authorList>
    </citation>
    <scope>NUCLEOTIDE SEQUENCE</scope>
    <source>
        <strain evidence="1">Expedition CK06-06</strain>
    </source>
</reference>
<dbReference type="EMBL" id="BARS01021020">
    <property type="protein sequence ID" value="GAG13288.1"/>
    <property type="molecule type" value="Genomic_DNA"/>
</dbReference>
<gene>
    <name evidence="1" type="ORF">S01H1_33824</name>
</gene>
<protein>
    <submittedName>
        <fullName evidence="1">Uncharacterized protein</fullName>
    </submittedName>
</protein>
<comment type="caution">
    <text evidence="1">The sequence shown here is derived from an EMBL/GenBank/DDBJ whole genome shotgun (WGS) entry which is preliminary data.</text>
</comment>
<accession>X0VLB1</accession>
<organism evidence="1">
    <name type="scientific">marine sediment metagenome</name>
    <dbReference type="NCBI Taxonomy" id="412755"/>
    <lineage>
        <taxon>unclassified sequences</taxon>
        <taxon>metagenomes</taxon>
        <taxon>ecological metagenomes</taxon>
    </lineage>
</organism>
<name>X0VLB1_9ZZZZ</name>
<evidence type="ECO:0000313" key="1">
    <source>
        <dbReference type="EMBL" id="GAG13288.1"/>
    </source>
</evidence>
<proteinExistence type="predicted"/>
<sequence>MTTLVSSTTHCACAWCKAEIPRGGVKMIIDRQKFEKQMQKLATFVAIRQGHLPIGVSLRIASFLFNICSDVVHLESYCPSCCNQHVYITKSGRVSKKPSNSIISTVTGSGCSGCDHYDPSYDGSFGFEPWQNGFRGGADLNDFIVSDDDIIVHFDSTLKPRWFV</sequence>